<keyword evidence="1" id="KW-0472">Membrane</keyword>
<name>A0A2U3I2N3_9BURK</name>
<dbReference type="AlphaFoldDB" id="A0A2U3I2N3"/>
<evidence type="ECO:0000313" key="3">
    <source>
        <dbReference type="Proteomes" id="UP000238169"/>
    </source>
</evidence>
<protein>
    <submittedName>
        <fullName evidence="2">Uncharacterized protein</fullName>
    </submittedName>
</protein>
<evidence type="ECO:0000256" key="1">
    <source>
        <dbReference type="SAM" id="Phobius"/>
    </source>
</evidence>
<evidence type="ECO:0000313" key="2">
    <source>
        <dbReference type="EMBL" id="SPB14394.1"/>
    </source>
</evidence>
<dbReference type="Proteomes" id="UP000238169">
    <property type="component" value="Unassembled WGS sequence"/>
</dbReference>
<keyword evidence="3" id="KW-1185">Reference proteome</keyword>
<dbReference type="RefSeq" id="WP_146149962.1">
    <property type="nucleotide sequence ID" value="NZ_OGTP01000004.1"/>
</dbReference>
<organism evidence="2 3">
    <name type="scientific">Caballeronia novacaledonica</name>
    <dbReference type="NCBI Taxonomy" id="1544861"/>
    <lineage>
        <taxon>Bacteria</taxon>
        <taxon>Pseudomonadati</taxon>
        <taxon>Pseudomonadota</taxon>
        <taxon>Betaproteobacteria</taxon>
        <taxon>Burkholderiales</taxon>
        <taxon>Burkholderiaceae</taxon>
        <taxon>Caballeronia</taxon>
    </lineage>
</organism>
<feature type="transmembrane region" description="Helical" evidence="1">
    <location>
        <begin position="102"/>
        <end position="126"/>
    </location>
</feature>
<gene>
    <name evidence="2" type="ORF">NOV72_01636</name>
</gene>
<feature type="transmembrane region" description="Helical" evidence="1">
    <location>
        <begin position="52"/>
        <end position="71"/>
    </location>
</feature>
<dbReference type="EMBL" id="OGTP01000004">
    <property type="protein sequence ID" value="SPB14394.1"/>
    <property type="molecule type" value="Genomic_DNA"/>
</dbReference>
<sequence length="141" mass="15120">MRASPQRVSEEAAGLATGPVRLFKAFVATICIGSLIEIPLDTGASIDSNRLLFVLAPKLVMIFIGVAAIADVPFARQAFTFICAVSVLAIAPALPIEYGRYISIALLVSTVECIGKSVCIATFAIMSWRETQSYSQQDFLC</sequence>
<keyword evidence="1" id="KW-1133">Transmembrane helix</keyword>
<accession>A0A2U3I2N3</accession>
<reference evidence="3" key="1">
    <citation type="submission" date="2018-01" db="EMBL/GenBank/DDBJ databases">
        <authorList>
            <person name="Peeters C."/>
        </authorList>
    </citation>
    <scope>NUCLEOTIDE SEQUENCE [LARGE SCALE GENOMIC DNA]</scope>
</reference>
<dbReference type="OrthoDB" id="9035639at2"/>
<proteinExistence type="predicted"/>
<keyword evidence="1" id="KW-0812">Transmembrane</keyword>
<feature type="transmembrane region" description="Helical" evidence="1">
    <location>
        <begin position="78"/>
        <end position="96"/>
    </location>
</feature>